<evidence type="ECO:0000313" key="1">
    <source>
        <dbReference type="EMBL" id="CAG6721333.1"/>
    </source>
</evidence>
<name>A0A8D8Y5B5_9HEMI</name>
<dbReference type="EMBL" id="HBUF01362035">
    <property type="protein sequence ID" value="CAG6721331.1"/>
    <property type="molecule type" value="Transcribed_RNA"/>
</dbReference>
<dbReference type="EMBL" id="HBUF01362030">
    <property type="protein sequence ID" value="CAG6721321.1"/>
    <property type="molecule type" value="Transcribed_RNA"/>
</dbReference>
<dbReference type="EMBL" id="HBUF01024566">
    <property type="protein sequence ID" value="CAG6612429.1"/>
    <property type="molecule type" value="Transcribed_RNA"/>
</dbReference>
<organism evidence="1">
    <name type="scientific">Cacopsylla melanoneura</name>
    <dbReference type="NCBI Taxonomy" id="428564"/>
    <lineage>
        <taxon>Eukaryota</taxon>
        <taxon>Metazoa</taxon>
        <taxon>Ecdysozoa</taxon>
        <taxon>Arthropoda</taxon>
        <taxon>Hexapoda</taxon>
        <taxon>Insecta</taxon>
        <taxon>Pterygota</taxon>
        <taxon>Neoptera</taxon>
        <taxon>Paraneoptera</taxon>
        <taxon>Hemiptera</taxon>
        <taxon>Sternorrhyncha</taxon>
        <taxon>Psylloidea</taxon>
        <taxon>Psyllidae</taxon>
        <taxon>Psyllinae</taxon>
        <taxon>Cacopsylla</taxon>
    </lineage>
</organism>
<dbReference type="EMBL" id="HBUF01309502">
    <property type="protein sequence ID" value="CAG6692856.1"/>
    <property type="molecule type" value="Transcribed_RNA"/>
</dbReference>
<dbReference type="EMBL" id="HBUF01024563">
    <property type="protein sequence ID" value="CAG6612423.1"/>
    <property type="molecule type" value="Transcribed_RNA"/>
</dbReference>
<dbReference type="EMBL" id="HBUF01024564">
    <property type="protein sequence ID" value="CAG6612425.1"/>
    <property type="molecule type" value="Transcribed_RNA"/>
</dbReference>
<accession>A0A8D8Y5B5</accession>
<dbReference type="AlphaFoldDB" id="A0A8D8Y5B5"/>
<dbReference type="EMBL" id="HBUF01309500">
    <property type="protein sequence ID" value="CAG6692852.1"/>
    <property type="molecule type" value="Transcribed_RNA"/>
</dbReference>
<sequence>MDGVQVEWVAPNGPTGNSGAGVGMGPLWVMWEQRGVRHQWRIQHWIRPVVWTSMETRDMQVLRLPIRTVSSFVIRTECGGRETKHCVAVETTTETREMRDQSHRRTLC</sequence>
<dbReference type="EMBL" id="HBUF01362036">
    <property type="protein sequence ID" value="CAG6721333.1"/>
    <property type="molecule type" value="Transcribed_RNA"/>
</dbReference>
<dbReference type="EMBL" id="HBUF01362031">
    <property type="protein sequence ID" value="CAG6721323.1"/>
    <property type="molecule type" value="Transcribed_RNA"/>
</dbReference>
<dbReference type="EMBL" id="HBUF01362034">
    <property type="protein sequence ID" value="CAG6721329.1"/>
    <property type="molecule type" value="Transcribed_RNA"/>
</dbReference>
<dbReference type="EMBL" id="HBUF01362033">
    <property type="protein sequence ID" value="CAG6721327.1"/>
    <property type="molecule type" value="Transcribed_RNA"/>
</dbReference>
<dbReference type="EMBL" id="HBUF01309504">
    <property type="protein sequence ID" value="CAG6692860.1"/>
    <property type="molecule type" value="Transcribed_RNA"/>
</dbReference>
<protein>
    <submittedName>
        <fullName evidence="1">Uncharacterized protein</fullName>
    </submittedName>
</protein>
<dbReference type="EMBL" id="HBUF01309501">
    <property type="protein sequence ID" value="CAG6692854.1"/>
    <property type="molecule type" value="Transcribed_RNA"/>
</dbReference>
<dbReference type="EMBL" id="HBUF01309503">
    <property type="protein sequence ID" value="CAG6692858.1"/>
    <property type="molecule type" value="Transcribed_RNA"/>
</dbReference>
<reference evidence="1" key="1">
    <citation type="submission" date="2021-05" db="EMBL/GenBank/DDBJ databases">
        <authorList>
            <person name="Alioto T."/>
            <person name="Alioto T."/>
            <person name="Gomez Garrido J."/>
        </authorList>
    </citation>
    <scope>NUCLEOTIDE SEQUENCE</scope>
</reference>
<dbReference type="EMBL" id="HBUF01309499">
    <property type="protein sequence ID" value="CAG6692850.1"/>
    <property type="molecule type" value="Transcribed_RNA"/>
</dbReference>
<dbReference type="EMBL" id="HBUF01024565">
    <property type="protein sequence ID" value="CAG6612427.1"/>
    <property type="molecule type" value="Transcribed_RNA"/>
</dbReference>
<proteinExistence type="predicted"/>
<dbReference type="EMBL" id="HBUF01362032">
    <property type="protein sequence ID" value="CAG6721325.1"/>
    <property type="molecule type" value="Transcribed_RNA"/>
</dbReference>